<dbReference type="Pfam" id="PF00672">
    <property type="entry name" value="HAMP"/>
    <property type="match status" value="1"/>
</dbReference>
<dbReference type="SUPFAM" id="SSF55874">
    <property type="entry name" value="ATPase domain of HSP90 chaperone/DNA topoisomerase II/histidine kinase"/>
    <property type="match status" value="1"/>
</dbReference>
<keyword evidence="9" id="KW-0902">Two-component regulatory system</keyword>
<evidence type="ECO:0000256" key="7">
    <source>
        <dbReference type="ARBA" id="ARBA00022777"/>
    </source>
</evidence>
<proteinExistence type="predicted"/>
<organism evidence="15 16">
    <name type="scientific">Cellulomonas fulva</name>
    <dbReference type="NCBI Taxonomy" id="2835530"/>
    <lineage>
        <taxon>Bacteria</taxon>
        <taxon>Bacillati</taxon>
        <taxon>Actinomycetota</taxon>
        <taxon>Actinomycetes</taxon>
        <taxon>Micrococcales</taxon>
        <taxon>Cellulomonadaceae</taxon>
        <taxon>Cellulomonas</taxon>
    </lineage>
</organism>
<dbReference type="PANTHER" id="PTHR45436">
    <property type="entry name" value="SENSOR HISTIDINE KINASE YKOH"/>
    <property type="match status" value="1"/>
</dbReference>
<keyword evidence="16" id="KW-1185">Reference proteome</keyword>
<keyword evidence="4" id="KW-0597">Phosphoprotein</keyword>
<dbReference type="InterPro" id="IPR005467">
    <property type="entry name" value="His_kinase_dom"/>
</dbReference>
<dbReference type="PANTHER" id="PTHR45436:SF5">
    <property type="entry name" value="SENSOR HISTIDINE KINASE TRCS"/>
    <property type="match status" value="1"/>
</dbReference>
<dbReference type="RefSeq" id="WP_214348367.1">
    <property type="nucleotide sequence ID" value="NZ_JAHBOH010000001.1"/>
</dbReference>
<protein>
    <recommendedName>
        <fullName evidence="3">histidine kinase</fullName>
        <ecNumber evidence="3">2.7.13.3</ecNumber>
    </recommendedName>
</protein>
<name>A0ABS5TXT2_9CELL</name>
<evidence type="ECO:0000256" key="10">
    <source>
        <dbReference type="ARBA" id="ARBA00023136"/>
    </source>
</evidence>
<comment type="catalytic activity">
    <reaction evidence="1">
        <text>ATP + protein L-histidine = ADP + protein N-phospho-L-histidine.</text>
        <dbReference type="EC" id="2.7.13.3"/>
    </reaction>
</comment>
<keyword evidence="8 12" id="KW-1133">Transmembrane helix</keyword>
<evidence type="ECO:0000259" key="13">
    <source>
        <dbReference type="PROSITE" id="PS50109"/>
    </source>
</evidence>
<evidence type="ECO:0000256" key="1">
    <source>
        <dbReference type="ARBA" id="ARBA00000085"/>
    </source>
</evidence>
<dbReference type="InterPro" id="IPR036097">
    <property type="entry name" value="HisK_dim/P_sf"/>
</dbReference>
<evidence type="ECO:0000259" key="14">
    <source>
        <dbReference type="PROSITE" id="PS50885"/>
    </source>
</evidence>
<dbReference type="CDD" id="cd00082">
    <property type="entry name" value="HisKA"/>
    <property type="match status" value="1"/>
</dbReference>
<keyword evidence="5" id="KW-0808">Transferase</keyword>
<reference evidence="15 16" key="1">
    <citation type="submission" date="2021-05" db="EMBL/GenBank/DDBJ databases">
        <title>Description of Cellulomonas sp. DKR-3 sp. nov.</title>
        <authorList>
            <person name="Dahal R.H."/>
            <person name="Chaudhary D.K."/>
        </authorList>
    </citation>
    <scope>NUCLEOTIDE SEQUENCE [LARGE SCALE GENOMIC DNA]</scope>
    <source>
        <strain evidence="15 16">DKR-3</strain>
    </source>
</reference>
<dbReference type="Pfam" id="PF00512">
    <property type="entry name" value="HisKA"/>
    <property type="match status" value="1"/>
</dbReference>
<keyword evidence="7" id="KW-0418">Kinase</keyword>
<sequence>MAATTATTMPEAALPRRRPWRTVRAKVVAVTLAITALGLAGAGLTTYAIQRQEMDSGIDEELSRAAQQFGRIARANADLPVDGILRQAMQQTLPDPTEGSIALLDGEPAWYAPTPVAVRLEDDPQLVAELRTVPAGDQVRLRTVVTGRATYRVVTVPLVVDDPSAPAGVYAAATVRDLEIAALDDTWRTYTLVAAGALVVTGLVAWLLLGHVLRPLRALRDTAAQVDEGTLDARVEVTTDDDVGEVGHTVNAMLDRLEASRDAQRRLLDDVGHELRTPLTVIGGHLELMDVDDVADVRATRDLALDEVDRMRLLVDDLLVLAVADRQGFVRPAPTDVGVLTDEVVDKATGLGPRTWRVDKRADARCLVDPRRLTQAWLQLASNAVKFSADGSTITLGSAVADGTLRLWVRDEGVGISPVDQARVFERFERSGSAAGTEGAGLGLAIVAAIARGHGGDVEVSSTPGVGSTFVVAVPAAPVPGDDEDEPEDDEHDERARA</sequence>
<evidence type="ECO:0000256" key="5">
    <source>
        <dbReference type="ARBA" id="ARBA00022679"/>
    </source>
</evidence>
<dbReference type="SMART" id="SM00388">
    <property type="entry name" value="HisKA"/>
    <property type="match status" value="1"/>
</dbReference>
<gene>
    <name evidence="15" type="ORF">KIN34_06645</name>
</gene>
<dbReference type="InterPro" id="IPR003660">
    <property type="entry name" value="HAMP_dom"/>
</dbReference>
<dbReference type="InterPro" id="IPR003594">
    <property type="entry name" value="HATPase_dom"/>
</dbReference>
<dbReference type="Proteomes" id="UP000722125">
    <property type="component" value="Unassembled WGS sequence"/>
</dbReference>
<evidence type="ECO:0000256" key="3">
    <source>
        <dbReference type="ARBA" id="ARBA00012438"/>
    </source>
</evidence>
<feature type="compositionally biased region" description="Acidic residues" evidence="11">
    <location>
        <begin position="481"/>
        <end position="492"/>
    </location>
</feature>
<comment type="caution">
    <text evidence="15">The sequence shown here is derived from an EMBL/GenBank/DDBJ whole genome shotgun (WGS) entry which is preliminary data.</text>
</comment>
<evidence type="ECO:0000256" key="6">
    <source>
        <dbReference type="ARBA" id="ARBA00022692"/>
    </source>
</evidence>
<evidence type="ECO:0000256" key="2">
    <source>
        <dbReference type="ARBA" id="ARBA00004236"/>
    </source>
</evidence>
<evidence type="ECO:0000256" key="11">
    <source>
        <dbReference type="SAM" id="MobiDB-lite"/>
    </source>
</evidence>
<dbReference type="InterPro" id="IPR050428">
    <property type="entry name" value="TCS_sensor_his_kinase"/>
</dbReference>
<dbReference type="Gene3D" id="3.30.565.10">
    <property type="entry name" value="Histidine kinase-like ATPase, C-terminal domain"/>
    <property type="match status" value="1"/>
</dbReference>
<dbReference type="InterPro" id="IPR036890">
    <property type="entry name" value="HATPase_C_sf"/>
</dbReference>
<comment type="subcellular location">
    <subcellularLocation>
        <location evidence="2">Cell membrane</location>
    </subcellularLocation>
</comment>
<evidence type="ECO:0000256" key="8">
    <source>
        <dbReference type="ARBA" id="ARBA00022989"/>
    </source>
</evidence>
<dbReference type="SUPFAM" id="SSF47384">
    <property type="entry name" value="Homodimeric domain of signal transducing histidine kinase"/>
    <property type="match status" value="1"/>
</dbReference>
<feature type="domain" description="HAMP" evidence="14">
    <location>
        <begin position="210"/>
        <end position="262"/>
    </location>
</feature>
<feature type="region of interest" description="Disordered" evidence="11">
    <location>
        <begin position="476"/>
        <end position="498"/>
    </location>
</feature>
<dbReference type="CDD" id="cd00075">
    <property type="entry name" value="HATPase"/>
    <property type="match status" value="1"/>
</dbReference>
<dbReference type="PRINTS" id="PR00344">
    <property type="entry name" value="BCTRLSENSOR"/>
</dbReference>
<evidence type="ECO:0000256" key="12">
    <source>
        <dbReference type="SAM" id="Phobius"/>
    </source>
</evidence>
<dbReference type="EC" id="2.7.13.3" evidence="3"/>
<evidence type="ECO:0000256" key="9">
    <source>
        <dbReference type="ARBA" id="ARBA00023012"/>
    </source>
</evidence>
<keyword evidence="10 12" id="KW-0472">Membrane</keyword>
<dbReference type="SMART" id="SM00387">
    <property type="entry name" value="HATPase_c"/>
    <property type="match status" value="1"/>
</dbReference>
<dbReference type="InterPro" id="IPR003661">
    <property type="entry name" value="HisK_dim/P_dom"/>
</dbReference>
<evidence type="ECO:0000256" key="4">
    <source>
        <dbReference type="ARBA" id="ARBA00022553"/>
    </source>
</evidence>
<dbReference type="SUPFAM" id="SSF158472">
    <property type="entry name" value="HAMP domain-like"/>
    <property type="match status" value="1"/>
</dbReference>
<keyword evidence="6 12" id="KW-0812">Transmembrane</keyword>
<feature type="transmembrane region" description="Helical" evidence="12">
    <location>
        <begin position="187"/>
        <end position="209"/>
    </location>
</feature>
<dbReference type="PROSITE" id="PS50885">
    <property type="entry name" value="HAMP"/>
    <property type="match status" value="1"/>
</dbReference>
<dbReference type="EMBL" id="JAHBOH010000001">
    <property type="protein sequence ID" value="MBT0993962.1"/>
    <property type="molecule type" value="Genomic_DNA"/>
</dbReference>
<dbReference type="InterPro" id="IPR004358">
    <property type="entry name" value="Sig_transdc_His_kin-like_C"/>
</dbReference>
<dbReference type="CDD" id="cd06225">
    <property type="entry name" value="HAMP"/>
    <property type="match status" value="1"/>
</dbReference>
<feature type="domain" description="Histidine kinase" evidence="13">
    <location>
        <begin position="270"/>
        <end position="478"/>
    </location>
</feature>
<dbReference type="PROSITE" id="PS50109">
    <property type="entry name" value="HIS_KIN"/>
    <property type="match status" value="1"/>
</dbReference>
<dbReference type="Gene3D" id="1.10.287.130">
    <property type="match status" value="1"/>
</dbReference>
<evidence type="ECO:0000313" key="16">
    <source>
        <dbReference type="Proteomes" id="UP000722125"/>
    </source>
</evidence>
<dbReference type="SMART" id="SM00304">
    <property type="entry name" value="HAMP"/>
    <property type="match status" value="1"/>
</dbReference>
<evidence type="ECO:0000313" key="15">
    <source>
        <dbReference type="EMBL" id="MBT0993962.1"/>
    </source>
</evidence>
<dbReference type="Pfam" id="PF02518">
    <property type="entry name" value="HATPase_c"/>
    <property type="match status" value="1"/>
</dbReference>
<accession>A0ABS5TXT2</accession>
<feature type="transmembrane region" description="Helical" evidence="12">
    <location>
        <begin position="27"/>
        <end position="49"/>
    </location>
</feature>
<dbReference type="Gene3D" id="6.10.340.10">
    <property type="match status" value="1"/>
</dbReference>